<feature type="transmembrane region" description="Helical" evidence="2">
    <location>
        <begin position="109"/>
        <end position="134"/>
    </location>
</feature>
<dbReference type="PANTHER" id="PTHR39614:SF2">
    <property type="entry name" value="INTEGRAL MEMBRANE PROTEIN"/>
    <property type="match status" value="1"/>
</dbReference>
<dbReference type="Pfam" id="PF20684">
    <property type="entry name" value="Fung_rhodopsin"/>
    <property type="match status" value="1"/>
</dbReference>
<feature type="compositionally biased region" description="Basic and acidic residues" evidence="1">
    <location>
        <begin position="307"/>
        <end position="329"/>
    </location>
</feature>
<proteinExistence type="predicted"/>
<dbReference type="RefSeq" id="XP_033672328.1">
    <property type="nucleotide sequence ID" value="XM_033811657.1"/>
</dbReference>
<dbReference type="InterPro" id="IPR049326">
    <property type="entry name" value="Rhodopsin_dom_fungi"/>
</dbReference>
<feature type="transmembrane region" description="Helical" evidence="2">
    <location>
        <begin position="29"/>
        <end position="52"/>
    </location>
</feature>
<keyword evidence="5" id="KW-1185">Reference proteome</keyword>
<feature type="transmembrane region" description="Helical" evidence="2">
    <location>
        <begin position="64"/>
        <end position="89"/>
    </location>
</feature>
<dbReference type="AlphaFoldDB" id="A0A6A6D034"/>
<feature type="transmembrane region" description="Helical" evidence="2">
    <location>
        <begin position="182"/>
        <end position="206"/>
    </location>
</feature>
<sequence>MASTSLTIPITPPGQHPPLAVVTPTDHSAWIIIAAALGTSLSVLFLGIRVFIRSSGGSRHGLDDWLTAAATAVSVVQSGLVLAACHAGLGKSASLLTAEEIVSTQKIYYAGNLTYVIGLVTSRTIVACFILRLTPIKAHTLYLKSTLAALSVWGVMFVFGLALQCDPSHPWLLRGRQCSGYFVLWVVFESIGCLYEAAVVAMSLWLVWSLKTTFSNKITVIITFGARLILLAIVALRLKSFSRSGQTDDPTLLEAQFIVWSSTELNYSIIAATFPIMRPFINNLATNYGGQGSVDSYHSSRAPSRIPESELRLDHDKAERRGFDRRSSSLRESSSSLKTSVGEQLLGGGLQPDNESERFEGNSRRYQQH</sequence>
<evidence type="ECO:0000256" key="1">
    <source>
        <dbReference type="SAM" id="MobiDB-lite"/>
    </source>
</evidence>
<accession>A0A6A6D034</accession>
<gene>
    <name evidence="4" type="ORF">M409DRAFT_50877</name>
</gene>
<evidence type="ECO:0000313" key="5">
    <source>
        <dbReference type="Proteomes" id="UP000799537"/>
    </source>
</evidence>
<dbReference type="EMBL" id="ML993583">
    <property type="protein sequence ID" value="KAF2171439.1"/>
    <property type="molecule type" value="Genomic_DNA"/>
</dbReference>
<name>A0A6A6D034_ZASCE</name>
<protein>
    <recommendedName>
        <fullName evidence="3">Rhodopsin domain-containing protein</fullName>
    </recommendedName>
</protein>
<evidence type="ECO:0000313" key="4">
    <source>
        <dbReference type="EMBL" id="KAF2171439.1"/>
    </source>
</evidence>
<feature type="domain" description="Rhodopsin" evidence="3">
    <location>
        <begin position="48"/>
        <end position="282"/>
    </location>
</feature>
<feature type="transmembrane region" description="Helical" evidence="2">
    <location>
        <begin position="218"/>
        <end position="238"/>
    </location>
</feature>
<feature type="region of interest" description="Disordered" evidence="1">
    <location>
        <begin position="295"/>
        <end position="369"/>
    </location>
</feature>
<feature type="transmembrane region" description="Helical" evidence="2">
    <location>
        <begin position="141"/>
        <end position="162"/>
    </location>
</feature>
<keyword evidence="2" id="KW-0812">Transmembrane</keyword>
<dbReference type="OrthoDB" id="3918601at2759"/>
<keyword evidence="2" id="KW-1133">Transmembrane helix</keyword>
<dbReference type="GeneID" id="54564929"/>
<reference evidence="4" key="1">
    <citation type="journal article" date="2020" name="Stud. Mycol.">
        <title>101 Dothideomycetes genomes: a test case for predicting lifestyles and emergence of pathogens.</title>
        <authorList>
            <person name="Haridas S."/>
            <person name="Albert R."/>
            <person name="Binder M."/>
            <person name="Bloem J."/>
            <person name="Labutti K."/>
            <person name="Salamov A."/>
            <person name="Andreopoulos B."/>
            <person name="Baker S."/>
            <person name="Barry K."/>
            <person name="Bills G."/>
            <person name="Bluhm B."/>
            <person name="Cannon C."/>
            <person name="Castanera R."/>
            <person name="Culley D."/>
            <person name="Daum C."/>
            <person name="Ezra D."/>
            <person name="Gonzalez J."/>
            <person name="Henrissat B."/>
            <person name="Kuo A."/>
            <person name="Liang C."/>
            <person name="Lipzen A."/>
            <person name="Lutzoni F."/>
            <person name="Magnuson J."/>
            <person name="Mondo S."/>
            <person name="Nolan M."/>
            <person name="Ohm R."/>
            <person name="Pangilinan J."/>
            <person name="Park H.-J."/>
            <person name="Ramirez L."/>
            <person name="Alfaro M."/>
            <person name="Sun H."/>
            <person name="Tritt A."/>
            <person name="Yoshinaga Y."/>
            <person name="Zwiers L.-H."/>
            <person name="Turgeon B."/>
            <person name="Goodwin S."/>
            <person name="Spatafora J."/>
            <person name="Crous P."/>
            <person name="Grigoriev I."/>
        </authorList>
    </citation>
    <scope>NUCLEOTIDE SEQUENCE</scope>
    <source>
        <strain evidence="4">ATCC 36951</strain>
    </source>
</reference>
<evidence type="ECO:0000259" key="3">
    <source>
        <dbReference type="Pfam" id="PF20684"/>
    </source>
</evidence>
<dbReference type="Proteomes" id="UP000799537">
    <property type="component" value="Unassembled WGS sequence"/>
</dbReference>
<evidence type="ECO:0000256" key="2">
    <source>
        <dbReference type="SAM" id="Phobius"/>
    </source>
</evidence>
<dbReference type="PANTHER" id="PTHR39614">
    <property type="entry name" value="INTEGRAL MEMBRANE PROTEIN"/>
    <property type="match status" value="1"/>
</dbReference>
<organism evidence="4 5">
    <name type="scientific">Zasmidium cellare ATCC 36951</name>
    <dbReference type="NCBI Taxonomy" id="1080233"/>
    <lineage>
        <taxon>Eukaryota</taxon>
        <taxon>Fungi</taxon>
        <taxon>Dikarya</taxon>
        <taxon>Ascomycota</taxon>
        <taxon>Pezizomycotina</taxon>
        <taxon>Dothideomycetes</taxon>
        <taxon>Dothideomycetidae</taxon>
        <taxon>Mycosphaerellales</taxon>
        <taxon>Mycosphaerellaceae</taxon>
        <taxon>Zasmidium</taxon>
    </lineage>
</organism>
<keyword evidence="2" id="KW-0472">Membrane</keyword>